<comment type="similarity">
    <text evidence="1">Belongs to the NAD(P)-dependent epimerase/dehydratase family. SDR39U1 subfamily.</text>
</comment>
<dbReference type="InterPro" id="IPR036291">
    <property type="entry name" value="NAD(P)-bd_dom_sf"/>
</dbReference>
<dbReference type="InterPro" id="IPR010099">
    <property type="entry name" value="SDR39U1"/>
</dbReference>
<accession>A0A512BBK3</accession>
<evidence type="ECO:0000313" key="5">
    <source>
        <dbReference type="Proteomes" id="UP000321513"/>
    </source>
</evidence>
<evidence type="ECO:0000313" key="4">
    <source>
        <dbReference type="EMBL" id="GEO09342.1"/>
    </source>
</evidence>
<dbReference type="Gene3D" id="3.40.50.720">
    <property type="entry name" value="NAD(P)-binding Rossmann-like Domain"/>
    <property type="match status" value="1"/>
</dbReference>
<feature type="domain" description="NAD-dependent epimerase/dehydratase" evidence="2">
    <location>
        <begin position="16"/>
        <end position="242"/>
    </location>
</feature>
<protein>
    <submittedName>
        <fullName evidence="4">NAD-dependent epimerase</fullName>
    </submittedName>
</protein>
<dbReference type="SUPFAM" id="SSF51735">
    <property type="entry name" value="NAD(P)-binding Rossmann-fold domains"/>
    <property type="match status" value="1"/>
</dbReference>
<gene>
    <name evidence="4" type="ORF">SAE01_18380</name>
</gene>
<dbReference type="InterPro" id="IPR013549">
    <property type="entry name" value="DUF1731"/>
</dbReference>
<dbReference type="PANTHER" id="PTHR11092">
    <property type="entry name" value="SUGAR NUCLEOTIDE EPIMERASE RELATED"/>
    <property type="match status" value="1"/>
</dbReference>
<comment type="caution">
    <text evidence="4">The sequence shown here is derived from an EMBL/GenBank/DDBJ whole genome shotgun (WGS) entry which is preliminary data.</text>
</comment>
<dbReference type="Pfam" id="PF01370">
    <property type="entry name" value="Epimerase"/>
    <property type="match status" value="1"/>
</dbReference>
<sequence length="322" mass="35538">MLTTNVSAKIFSMSTILITGGTGLLGSALTELLTSKGHDVIILTREQKSSHSPNISYAVWNVKDQNIDKNAVSRADYIIHLAGAGVADKRWTKDRKKEIVESRTESSALLVKAIKEIPNKVKAVISASAIGYYGDDEKRSAKKPAFTEDMRPDKEFLGDTCRLWEESIEPVQKEGKRLVKLRIGIVLSNDGGALPEFKKPIKFGIAGVLGSGKQVISWIHIEDVCRMFLFAIENENMHGVYNAVAPTPVRNKDLTILLAEKMKGRFFIHAHVPAIALRLMLGEMSVEVLKSATVSSDKVRVDGFTFKYPTIEGALENLVNEK</sequence>
<dbReference type="AlphaFoldDB" id="A0A512BBK3"/>
<dbReference type="PANTHER" id="PTHR11092:SF0">
    <property type="entry name" value="EPIMERASE FAMILY PROTEIN SDR39U1"/>
    <property type="match status" value="1"/>
</dbReference>
<reference evidence="4 5" key="1">
    <citation type="submission" date="2019-07" db="EMBL/GenBank/DDBJ databases">
        <title>Whole genome shotgun sequence of Segetibacter aerophilus NBRC 106135.</title>
        <authorList>
            <person name="Hosoyama A."/>
            <person name="Uohara A."/>
            <person name="Ohji S."/>
            <person name="Ichikawa N."/>
        </authorList>
    </citation>
    <scope>NUCLEOTIDE SEQUENCE [LARGE SCALE GENOMIC DNA]</scope>
    <source>
        <strain evidence="4 5">NBRC 106135</strain>
    </source>
</reference>
<feature type="domain" description="DUF1731" evidence="3">
    <location>
        <begin position="272"/>
        <end position="318"/>
    </location>
</feature>
<proteinExistence type="inferred from homology"/>
<evidence type="ECO:0000259" key="2">
    <source>
        <dbReference type="Pfam" id="PF01370"/>
    </source>
</evidence>
<name>A0A512BBK3_9BACT</name>
<organism evidence="4 5">
    <name type="scientific">Segetibacter aerophilus</name>
    <dbReference type="NCBI Taxonomy" id="670293"/>
    <lineage>
        <taxon>Bacteria</taxon>
        <taxon>Pseudomonadati</taxon>
        <taxon>Bacteroidota</taxon>
        <taxon>Chitinophagia</taxon>
        <taxon>Chitinophagales</taxon>
        <taxon>Chitinophagaceae</taxon>
        <taxon>Segetibacter</taxon>
    </lineage>
</organism>
<dbReference type="Proteomes" id="UP000321513">
    <property type="component" value="Unassembled WGS sequence"/>
</dbReference>
<dbReference type="NCBIfam" id="TIGR01777">
    <property type="entry name" value="yfcH"/>
    <property type="match status" value="1"/>
</dbReference>
<dbReference type="InterPro" id="IPR001509">
    <property type="entry name" value="Epimerase_deHydtase"/>
</dbReference>
<keyword evidence="5" id="KW-1185">Reference proteome</keyword>
<dbReference type="EMBL" id="BJYT01000006">
    <property type="protein sequence ID" value="GEO09342.1"/>
    <property type="molecule type" value="Genomic_DNA"/>
</dbReference>
<evidence type="ECO:0000256" key="1">
    <source>
        <dbReference type="ARBA" id="ARBA00009353"/>
    </source>
</evidence>
<evidence type="ECO:0000259" key="3">
    <source>
        <dbReference type="Pfam" id="PF08338"/>
    </source>
</evidence>
<dbReference type="Pfam" id="PF08338">
    <property type="entry name" value="DUF1731"/>
    <property type="match status" value="1"/>
</dbReference>